<dbReference type="RefSeq" id="WP_313974885.1">
    <property type="nucleotide sequence ID" value="NZ_JASJOR010000001.1"/>
</dbReference>
<organism evidence="1 4">
    <name type="scientific">Xanthocytophaga flava</name>
    <dbReference type="NCBI Taxonomy" id="3048013"/>
    <lineage>
        <taxon>Bacteria</taxon>
        <taxon>Pseudomonadati</taxon>
        <taxon>Bacteroidota</taxon>
        <taxon>Cytophagia</taxon>
        <taxon>Cytophagales</taxon>
        <taxon>Rhodocytophagaceae</taxon>
        <taxon>Xanthocytophaga</taxon>
    </lineage>
</organism>
<evidence type="ECO:0000313" key="3">
    <source>
        <dbReference type="Proteomes" id="UP001228581"/>
    </source>
</evidence>
<comment type="caution">
    <text evidence="1">The sequence shown here is derived from an EMBL/GenBank/DDBJ whole genome shotgun (WGS) entry which is preliminary data.</text>
</comment>
<protein>
    <submittedName>
        <fullName evidence="1">Uncharacterized protein</fullName>
    </submittedName>
</protein>
<sequence length="124" mass="14186">MCKKVAPAITESYQEVFRTKSGCIYQSDVEKSLLVEFANKIARFDIRCLQRLKNAVFSINLAEMATDTSRTTDVEIISLCACEHCYVLTLREIINFRELLAGAFVMFELNSIIQERIYSIPVYA</sequence>
<gene>
    <name evidence="1" type="ORF">QNI16_00970</name>
    <name evidence="2" type="ORF">QNI19_33380</name>
</gene>
<dbReference type="Proteomes" id="UP001241110">
    <property type="component" value="Unassembled WGS sequence"/>
</dbReference>
<dbReference type="EMBL" id="JASJOT010000037">
    <property type="protein sequence ID" value="MDJ1497881.1"/>
    <property type="molecule type" value="Genomic_DNA"/>
</dbReference>
<proteinExistence type="predicted"/>
<evidence type="ECO:0000313" key="2">
    <source>
        <dbReference type="EMBL" id="MDJ1497881.1"/>
    </source>
</evidence>
<dbReference type="EMBL" id="JASJOS010000001">
    <property type="protein sequence ID" value="MDJ1479031.1"/>
    <property type="molecule type" value="Genomic_DNA"/>
</dbReference>
<name>A0AAE3QI39_9BACT</name>
<reference evidence="1 3" key="1">
    <citation type="submission" date="2023-05" db="EMBL/GenBank/DDBJ databases">
        <authorList>
            <person name="Zhang X."/>
        </authorList>
    </citation>
    <scope>NUCLEOTIDE SEQUENCE</scope>
    <source>
        <strain evidence="2 3">DM2B3-1</strain>
        <strain evidence="1">YF14B1</strain>
    </source>
</reference>
<dbReference type="AlphaFoldDB" id="A0AAE3QI39"/>
<keyword evidence="3" id="KW-1185">Reference proteome</keyword>
<accession>A0AAE3QI39</accession>
<evidence type="ECO:0000313" key="4">
    <source>
        <dbReference type="Proteomes" id="UP001241110"/>
    </source>
</evidence>
<evidence type="ECO:0000313" key="1">
    <source>
        <dbReference type="EMBL" id="MDJ1479031.1"/>
    </source>
</evidence>
<dbReference type="Proteomes" id="UP001228581">
    <property type="component" value="Unassembled WGS sequence"/>
</dbReference>